<dbReference type="SUPFAM" id="SSF143243">
    <property type="entry name" value="Nqo5-like"/>
    <property type="match status" value="1"/>
</dbReference>
<dbReference type="InterPro" id="IPR001268">
    <property type="entry name" value="NADH_UbQ_OxRdtase_30kDa_su"/>
</dbReference>
<dbReference type="STRING" id="142842.SAMN02745118_01255"/>
<comment type="subcellular location">
    <subcellularLocation>
        <location evidence="3">Cell membrane</location>
        <topology evidence="3">Peripheral membrane protein</topology>
        <orientation evidence="3">Cytoplasmic side</orientation>
    </subcellularLocation>
</comment>
<dbReference type="PANTHER" id="PTHR10884:SF14">
    <property type="entry name" value="NADH DEHYDROGENASE [UBIQUINONE] IRON-SULFUR PROTEIN 3, MITOCHONDRIAL"/>
    <property type="match status" value="1"/>
</dbReference>
<dbReference type="HAMAP" id="MF_01357">
    <property type="entry name" value="NDH1_NuoC"/>
    <property type="match status" value="1"/>
</dbReference>
<dbReference type="RefSeq" id="WP_159442902.1">
    <property type="nucleotide sequence ID" value="NZ_FUWM01000009.1"/>
</dbReference>
<dbReference type="GO" id="GO:0050136">
    <property type="term" value="F:NADH dehydrogenase (quinone) (non-electrogenic) activity"/>
    <property type="evidence" value="ECO:0007669"/>
    <property type="project" value="UniProtKB-UniRule"/>
</dbReference>
<dbReference type="GO" id="GO:0048038">
    <property type="term" value="F:quinone binding"/>
    <property type="evidence" value="ECO:0007669"/>
    <property type="project" value="UniProtKB-KW"/>
</dbReference>
<feature type="domain" description="NADH:ubiquinone oxidoreductase 30kDa subunit" evidence="6">
    <location>
        <begin position="15"/>
        <end position="130"/>
    </location>
</feature>
<dbReference type="GO" id="GO:0008137">
    <property type="term" value="F:NADH dehydrogenase (ubiquinone) activity"/>
    <property type="evidence" value="ECO:0007669"/>
    <property type="project" value="InterPro"/>
</dbReference>
<dbReference type="EC" id="7.1.1.-" evidence="3"/>
<dbReference type="InterPro" id="IPR037232">
    <property type="entry name" value="NADH_quin_OxRdtase_su_C/D-like"/>
</dbReference>
<keyword evidence="3 5" id="KW-0874">Quinone</keyword>
<comment type="subunit">
    <text evidence="3">NDH-1 is composed of 14 different subunits. Subunits NuoB, C, D, E, F, and G constitute the peripheral sector of the complex.</text>
</comment>
<keyword evidence="3" id="KW-0472">Membrane</keyword>
<dbReference type="InterPro" id="IPR010218">
    <property type="entry name" value="NADH_DH_suC"/>
</dbReference>
<evidence type="ECO:0000313" key="8">
    <source>
        <dbReference type="Proteomes" id="UP000190625"/>
    </source>
</evidence>
<evidence type="ECO:0000313" key="7">
    <source>
        <dbReference type="EMBL" id="SJZ58387.1"/>
    </source>
</evidence>
<dbReference type="GO" id="GO:0005886">
    <property type="term" value="C:plasma membrane"/>
    <property type="evidence" value="ECO:0007669"/>
    <property type="project" value="UniProtKB-SubCell"/>
</dbReference>
<evidence type="ECO:0000259" key="6">
    <source>
        <dbReference type="Pfam" id="PF00329"/>
    </source>
</evidence>
<organism evidence="7 8">
    <name type="scientific">Selenihalanaerobacter shriftii</name>
    <dbReference type="NCBI Taxonomy" id="142842"/>
    <lineage>
        <taxon>Bacteria</taxon>
        <taxon>Bacillati</taxon>
        <taxon>Bacillota</taxon>
        <taxon>Clostridia</taxon>
        <taxon>Halanaerobiales</taxon>
        <taxon>Halobacteroidaceae</taxon>
        <taxon>Selenihalanaerobacter</taxon>
    </lineage>
</organism>
<keyword evidence="3 4" id="KW-1278">Translocase</keyword>
<dbReference type="PROSITE" id="PS00542">
    <property type="entry name" value="COMPLEX1_30K"/>
    <property type="match status" value="1"/>
</dbReference>
<dbReference type="Pfam" id="PF00329">
    <property type="entry name" value="Complex1_30kDa"/>
    <property type="match status" value="1"/>
</dbReference>
<dbReference type="AlphaFoldDB" id="A0A1T4LUQ6"/>
<dbReference type="EMBL" id="FUWM01000009">
    <property type="protein sequence ID" value="SJZ58387.1"/>
    <property type="molecule type" value="Genomic_DNA"/>
</dbReference>
<evidence type="ECO:0000256" key="2">
    <source>
        <dbReference type="ARBA" id="ARBA00022448"/>
    </source>
</evidence>
<accession>A0A1T4LUQ6</accession>
<evidence type="ECO:0000256" key="1">
    <source>
        <dbReference type="ARBA" id="ARBA00007569"/>
    </source>
</evidence>
<dbReference type="InterPro" id="IPR020396">
    <property type="entry name" value="NADH_UbQ_OxRdtase_CS"/>
</dbReference>
<protein>
    <recommendedName>
        <fullName evidence="3">NADH-quinone oxidoreductase subunit C</fullName>
        <ecNumber evidence="3">7.1.1.-</ecNumber>
    </recommendedName>
    <alternativeName>
        <fullName evidence="3">NADH dehydrogenase I subunit C</fullName>
    </alternativeName>
    <alternativeName>
        <fullName evidence="3">NDH-1 subunit C</fullName>
    </alternativeName>
</protein>
<name>A0A1T4LUQ6_9FIRM</name>
<gene>
    <name evidence="3" type="primary">nuoC</name>
    <name evidence="7" type="ORF">SAMN02745118_01255</name>
</gene>
<keyword evidence="3 4" id="KW-0520">NAD</keyword>
<comment type="similarity">
    <text evidence="1 3 4">Belongs to the complex I 30 kDa subunit family.</text>
</comment>
<keyword evidence="3" id="KW-1003">Cell membrane</keyword>
<dbReference type="PANTHER" id="PTHR10884">
    <property type="entry name" value="NADH DEHYDROGENASE UBIQUINONE IRON-SULFUR PROTEIN 3"/>
    <property type="match status" value="1"/>
</dbReference>
<comment type="function">
    <text evidence="3">NDH-1 shuttles electrons from NADH, via FMN and iron-sulfur (Fe-S) centers, to quinones in the respiratory chain. The immediate electron acceptor for the enzyme in this species is believed to be a menaquinone. Couples the redox reaction to proton translocation (for every two electrons transferred, four hydrogen ions are translocated across the cytoplasmic membrane), and thus conserves the redox energy in a proton gradient.</text>
</comment>
<keyword evidence="8" id="KW-1185">Reference proteome</keyword>
<reference evidence="8" key="1">
    <citation type="submission" date="2017-02" db="EMBL/GenBank/DDBJ databases">
        <authorList>
            <person name="Varghese N."/>
            <person name="Submissions S."/>
        </authorList>
    </citation>
    <scope>NUCLEOTIDE SEQUENCE [LARGE SCALE GENOMIC DNA]</scope>
    <source>
        <strain evidence="8">ATCC BAA-73</strain>
    </source>
</reference>
<dbReference type="Proteomes" id="UP000190625">
    <property type="component" value="Unassembled WGS sequence"/>
</dbReference>
<keyword evidence="2 3" id="KW-0813">Transport</keyword>
<dbReference type="NCBIfam" id="TIGR01961">
    <property type="entry name" value="NuoC_fam"/>
    <property type="match status" value="1"/>
</dbReference>
<evidence type="ECO:0000256" key="4">
    <source>
        <dbReference type="RuleBase" id="RU003456"/>
    </source>
</evidence>
<sequence length="131" mass="15484">MEVELLKDQITDSSLEVKPDDLIQVMKILKSDSELAFNYLSNLTAVDYEDYFEVVYHLTSLKYKNLLEVRVRIDYQDPTITSVVDIWSSADWQEREVYDLFGINFSNHPNLKRILLTEDFVGHPLRKDYEM</sequence>
<proteinExistence type="inferred from homology"/>
<comment type="catalytic activity">
    <reaction evidence="3 5">
        <text>a quinone + NADH + 5 H(+)(in) = a quinol + NAD(+) + 4 H(+)(out)</text>
        <dbReference type="Rhea" id="RHEA:57888"/>
        <dbReference type="ChEBI" id="CHEBI:15378"/>
        <dbReference type="ChEBI" id="CHEBI:24646"/>
        <dbReference type="ChEBI" id="CHEBI:57540"/>
        <dbReference type="ChEBI" id="CHEBI:57945"/>
        <dbReference type="ChEBI" id="CHEBI:132124"/>
    </reaction>
</comment>
<evidence type="ECO:0000256" key="3">
    <source>
        <dbReference type="HAMAP-Rule" id="MF_01357"/>
    </source>
</evidence>
<evidence type="ECO:0000256" key="5">
    <source>
        <dbReference type="RuleBase" id="RU003582"/>
    </source>
</evidence>
<dbReference type="Gene3D" id="3.30.460.80">
    <property type="entry name" value="NADH:ubiquinone oxidoreductase, 30kDa subunit"/>
    <property type="match status" value="1"/>
</dbReference>
<dbReference type="OrthoDB" id="9803286at2"/>